<evidence type="ECO:0000313" key="4">
    <source>
        <dbReference type="EMBL" id="RJP15986.1"/>
    </source>
</evidence>
<dbReference type="GO" id="GO:0000166">
    <property type="term" value="F:nucleotide binding"/>
    <property type="evidence" value="ECO:0007669"/>
    <property type="project" value="InterPro"/>
</dbReference>
<dbReference type="SUPFAM" id="SSF55347">
    <property type="entry name" value="Glyceraldehyde-3-phosphate dehydrogenase-like, C-terminal domain"/>
    <property type="match status" value="1"/>
</dbReference>
<proteinExistence type="predicted"/>
<evidence type="ECO:0000259" key="3">
    <source>
        <dbReference type="Pfam" id="PF22725"/>
    </source>
</evidence>
<keyword evidence="1" id="KW-0560">Oxidoreductase</keyword>
<evidence type="ECO:0000313" key="5">
    <source>
        <dbReference type="Proteomes" id="UP000265882"/>
    </source>
</evidence>
<protein>
    <submittedName>
        <fullName evidence="4">Gfo/Idh/MocA family oxidoreductase</fullName>
    </submittedName>
</protein>
<dbReference type="Proteomes" id="UP000265882">
    <property type="component" value="Unassembled WGS sequence"/>
</dbReference>
<dbReference type="PANTHER" id="PTHR43818">
    <property type="entry name" value="BCDNA.GH03377"/>
    <property type="match status" value="1"/>
</dbReference>
<dbReference type="InterPro" id="IPR000683">
    <property type="entry name" value="Gfo/Idh/MocA-like_OxRdtase_N"/>
</dbReference>
<feature type="domain" description="GFO/IDH/MocA-like oxidoreductase" evidence="3">
    <location>
        <begin position="133"/>
        <end position="265"/>
    </location>
</feature>
<reference evidence="4 5" key="1">
    <citation type="journal article" date="2017" name="ISME J.">
        <title>Energy and carbon metabolisms in a deep terrestrial subsurface fluid microbial community.</title>
        <authorList>
            <person name="Momper L."/>
            <person name="Jungbluth S.P."/>
            <person name="Lee M.D."/>
            <person name="Amend J.P."/>
        </authorList>
    </citation>
    <scope>NUCLEOTIDE SEQUENCE [LARGE SCALE GENOMIC DNA]</scope>
    <source>
        <strain evidence="4">SURF_5</strain>
    </source>
</reference>
<dbReference type="InterPro" id="IPR036291">
    <property type="entry name" value="NAD(P)-bd_dom_sf"/>
</dbReference>
<accession>A0A3A4NC95</accession>
<sequence>MTDKLRVGVIGCGEISGLTTWGFRTDDRSAIYAVADPNVERAEQRASEWKAEKVYSDYRKLLDDKAVDAVMIITPHDLHRQMVVEALDAGKHVSVQKPMARNVEECTAMVEAAKRAKGKFQVFECYPFYPPIAKAKELIDAGEIGDVSMLRLRTTSGSLQCGWELTSTSWEWKFNQERVGGGTMFDDMHHKYALALFFGGPIERVSAFIENPGMFLDTPATVMWKHKEGIRYGVLDATYSPDLIIDTKYYPVEERVEITGSKGIIWVTRLTGRLMNVAPLIMYRDGQTHCYHDIPSEWEEGFIRCAQHFIDCILENKQPYLSAEEGLRVVQFGRAVYKSAEAGAAVSPDSIG</sequence>
<dbReference type="InterPro" id="IPR050463">
    <property type="entry name" value="Gfo/Idh/MocA_oxidrdct_glycsds"/>
</dbReference>
<dbReference type="PANTHER" id="PTHR43818:SF11">
    <property type="entry name" value="BCDNA.GH03377"/>
    <property type="match status" value="1"/>
</dbReference>
<evidence type="ECO:0000259" key="2">
    <source>
        <dbReference type="Pfam" id="PF01408"/>
    </source>
</evidence>
<dbReference type="Gene3D" id="3.40.50.720">
    <property type="entry name" value="NAD(P)-binding Rossmann-like Domain"/>
    <property type="match status" value="1"/>
</dbReference>
<dbReference type="Pfam" id="PF22725">
    <property type="entry name" value="GFO_IDH_MocA_C3"/>
    <property type="match status" value="1"/>
</dbReference>
<dbReference type="GO" id="GO:0016491">
    <property type="term" value="F:oxidoreductase activity"/>
    <property type="evidence" value="ECO:0007669"/>
    <property type="project" value="UniProtKB-KW"/>
</dbReference>
<dbReference type="SUPFAM" id="SSF51735">
    <property type="entry name" value="NAD(P)-binding Rossmann-fold domains"/>
    <property type="match status" value="1"/>
</dbReference>
<evidence type="ECO:0000256" key="1">
    <source>
        <dbReference type="ARBA" id="ARBA00023002"/>
    </source>
</evidence>
<name>A0A3A4NC95_ABYX5</name>
<dbReference type="AlphaFoldDB" id="A0A3A4NC95"/>
<dbReference type="EMBL" id="QZKU01000129">
    <property type="protein sequence ID" value="RJP15986.1"/>
    <property type="molecule type" value="Genomic_DNA"/>
</dbReference>
<gene>
    <name evidence="4" type="ORF">C4520_19610</name>
</gene>
<comment type="caution">
    <text evidence="4">The sequence shown here is derived from an EMBL/GenBank/DDBJ whole genome shotgun (WGS) entry which is preliminary data.</text>
</comment>
<organism evidence="4 5">
    <name type="scientific">Abyssobacteria bacterium (strain SURF_5)</name>
    <dbReference type="NCBI Taxonomy" id="2093360"/>
    <lineage>
        <taxon>Bacteria</taxon>
        <taxon>Pseudomonadati</taxon>
        <taxon>Candidatus Hydrogenedentota</taxon>
        <taxon>Candidatus Abyssobacteria</taxon>
    </lineage>
</organism>
<feature type="domain" description="Gfo/Idh/MocA-like oxidoreductase N-terminal" evidence="2">
    <location>
        <begin position="5"/>
        <end position="122"/>
    </location>
</feature>
<dbReference type="Gene3D" id="3.30.360.10">
    <property type="entry name" value="Dihydrodipicolinate Reductase, domain 2"/>
    <property type="match status" value="1"/>
</dbReference>
<dbReference type="Pfam" id="PF01408">
    <property type="entry name" value="GFO_IDH_MocA"/>
    <property type="match status" value="1"/>
</dbReference>
<dbReference type="InterPro" id="IPR055170">
    <property type="entry name" value="GFO_IDH_MocA-like_dom"/>
</dbReference>